<dbReference type="EMBL" id="JBCLYO010000005">
    <property type="protein sequence ID" value="KAL0088765.1"/>
    <property type="molecule type" value="Genomic_DNA"/>
</dbReference>
<evidence type="ECO:0000313" key="4">
    <source>
        <dbReference type="Proteomes" id="UP001448207"/>
    </source>
</evidence>
<dbReference type="InterPro" id="IPR002314">
    <property type="entry name" value="aa-tRNA-synt_IIb"/>
</dbReference>
<gene>
    <name evidence="3" type="ORF">J3Q64DRAFT_1637405</name>
</gene>
<feature type="domain" description="Anticodon-binding" evidence="2">
    <location>
        <begin position="316"/>
        <end position="413"/>
    </location>
</feature>
<keyword evidence="4" id="KW-1185">Reference proteome</keyword>
<dbReference type="PANTHER" id="PTHR42753:SF2">
    <property type="entry name" value="PROLINE--TRNA LIGASE"/>
    <property type="match status" value="1"/>
</dbReference>
<dbReference type="CDD" id="cd00861">
    <property type="entry name" value="ProRS_anticodon_short"/>
    <property type="match status" value="1"/>
</dbReference>
<evidence type="ECO:0008006" key="5">
    <source>
        <dbReference type="Google" id="ProtNLM"/>
    </source>
</evidence>
<dbReference type="Gene3D" id="3.40.50.800">
    <property type="entry name" value="Anticodon-binding domain"/>
    <property type="match status" value="1"/>
</dbReference>
<evidence type="ECO:0000259" key="1">
    <source>
        <dbReference type="Pfam" id="PF00587"/>
    </source>
</evidence>
<evidence type="ECO:0000313" key="3">
    <source>
        <dbReference type="EMBL" id="KAL0088765.1"/>
    </source>
</evidence>
<dbReference type="Pfam" id="PF03129">
    <property type="entry name" value="HGTP_anticodon"/>
    <property type="match status" value="1"/>
</dbReference>
<dbReference type="InterPro" id="IPR036621">
    <property type="entry name" value="Anticodon-bd_dom_sf"/>
</dbReference>
<protein>
    <recommendedName>
        <fullName evidence="5">Anticodon-binding domain-containing protein</fullName>
    </recommendedName>
</protein>
<proteinExistence type="predicted"/>
<dbReference type="InterPro" id="IPR050062">
    <property type="entry name" value="Pro-tRNA_synthetase"/>
</dbReference>
<dbReference type="InterPro" id="IPR044140">
    <property type="entry name" value="ProRS_anticodon_short"/>
</dbReference>
<dbReference type="SUPFAM" id="SSF52954">
    <property type="entry name" value="Class II aaRS ABD-related"/>
    <property type="match status" value="1"/>
</dbReference>
<feature type="domain" description="Aminoacyl-tRNA synthetase class II (G/ P/ S/T)" evidence="1">
    <location>
        <begin position="1"/>
        <end position="297"/>
    </location>
</feature>
<dbReference type="InterPro" id="IPR004154">
    <property type="entry name" value="Anticodon-bd"/>
</dbReference>
<sequence>MKDMYSFDATVEEAYSAYDAVTAAYYAIFRRIGIPFVVAEADSGNMGGSKSHEYHLVSSVGEDTLLTCTCCGYTANEELATGHLKTSPSLLENTPVEHTHEPLGTYEATHAMEFSYAKYTGQNQNNEAVTGYTVIVTPKGRTVNLLKVQTSLGRHLQSKEKIQDGSSIELNGVHHKTILSIPEEIKKSDLHVFLDNGVMPLKYTLAQSGFENATVHAADHYRIAEAGDFCNSCHEDGKSTPLSSVKAIEVGHTFYLGTKYSAALDCGFKVPSQPEKVPAQMGCYGIGVTRLLASVAEATHDDRGIVWPTSIAPYSVCIVPTHDKNVELHKVADKIYDQLEATRFLEKDIIMDDRKAGFGSKMKDAELIGYPFIAVVGQKAISNQIVELHERVKGEKNIVTEVPLGELEKWIQQRLSV</sequence>
<name>A0ABR3B2X8_PHYBL</name>
<dbReference type="InterPro" id="IPR045864">
    <property type="entry name" value="aa-tRNA-synth_II/BPL/LPL"/>
</dbReference>
<accession>A0ABR3B2X8</accession>
<dbReference type="SUPFAM" id="SSF55681">
    <property type="entry name" value="Class II aaRS and biotin synthetases"/>
    <property type="match status" value="1"/>
</dbReference>
<dbReference type="Pfam" id="PF00587">
    <property type="entry name" value="tRNA-synt_2b"/>
    <property type="match status" value="1"/>
</dbReference>
<dbReference type="Proteomes" id="UP001448207">
    <property type="component" value="Unassembled WGS sequence"/>
</dbReference>
<evidence type="ECO:0000259" key="2">
    <source>
        <dbReference type="Pfam" id="PF03129"/>
    </source>
</evidence>
<dbReference type="Gene3D" id="3.30.930.10">
    <property type="entry name" value="Bira Bifunctional Protein, Domain 2"/>
    <property type="match status" value="2"/>
</dbReference>
<comment type="caution">
    <text evidence="3">The sequence shown here is derived from an EMBL/GenBank/DDBJ whole genome shotgun (WGS) entry which is preliminary data.</text>
</comment>
<organism evidence="3 4">
    <name type="scientific">Phycomyces blakesleeanus</name>
    <dbReference type="NCBI Taxonomy" id="4837"/>
    <lineage>
        <taxon>Eukaryota</taxon>
        <taxon>Fungi</taxon>
        <taxon>Fungi incertae sedis</taxon>
        <taxon>Mucoromycota</taxon>
        <taxon>Mucoromycotina</taxon>
        <taxon>Mucoromycetes</taxon>
        <taxon>Mucorales</taxon>
        <taxon>Phycomycetaceae</taxon>
        <taxon>Phycomyces</taxon>
    </lineage>
</organism>
<reference evidence="3 4" key="1">
    <citation type="submission" date="2024-04" db="EMBL/GenBank/DDBJ databases">
        <title>Symmetric and asymmetric DNA N6-adenine methylation regulates different biological responses in Mucorales.</title>
        <authorList>
            <consortium name="Lawrence Berkeley National Laboratory"/>
            <person name="Lax C."/>
            <person name="Mondo S.J."/>
            <person name="Osorio-Concepcion M."/>
            <person name="Muszewska A."/>
            <person name="Corrochano-Luque M."/>
            <person name="Gutierrez G."/>
            <person name="Riley R."/>
            <person name="Lipzen A."/>
            <person name="Guo J."/>
            <person name="Hundley H."/>
            <person name="Amirebrahimi M."/>
            <person name="Ng V."/>
            <person name="Lorenzo-Gutierrez D."/>
            <person name="Binder U."/>
            <person name="Yang J."/>
            <person name="Song Y."/>
            <person name="Canovas D."/>
            <person name="Navarro E."/>
            <person name="Freitag M."/>
            <person name="Gabaldon T."/>
            <person name="Grigoriev I.V."/>
            <person name="Corrochano L.M."/>
            <person name="Nicolas F.E."/>
            <person name="Garre V."/>
        </authorList>
    </citation>
    <scope>NUCLEOTIDE SEQUENCE [LARGE SCALE GENOMIC DNA]</scope>
    <source>
        <strain evidence="3 4">L51</strain>
    </source>
</reference>
<dbReference type="PANTHER" id="PTHR42753">
    <property type="entry name" value="MITOCHONDRIAL RIBOSOME PROTEIN L39/PROLYL-TRNA LIGASE FAMILY MEMBER"/>
    <property type="match status" value="1"/>
</dbReference>